<reference evidence="1 2" key="1">
    <citation type="submission" date="2019-04" db="EMBL/GenBank/DDBJ databases">
        <title>Draft genome of the big-headed turtle Platysternon megacephalum.</title>
        <authorList>
            <person name="Gong S."/>
        </authorList>
    </citation>
    <scope>NUCLEOTIDE SEQUENCE [LARGE SCALE GENOMIC DNA]</scope>
    <source>
        <strain evidence="1">DO16091913</strain>
        <tissue evidence="1">Muscle</tissue>
    </source>
</reference>
<accession>A0A4D9EWM1</accession>
<gene>
    <name evidence="1" type="ORF">DR999_PMT02666</name>
</gene>
<name>A0A4D9EWM1_9SAUR</name>
<evidence type="ECO:0000313" key="2">
    <source>
        <dbReference type="Proteomes" id="UP000297703"/>
    </source>
</evidence>
<evidence type="ECO:0000313" key="1">
    <source>
        <dbReference type="EMBL" id="TFK13655.1"/>
    </source>
</evidence>
<reference evidence="1 2" key="2">
    <citation type="submission" date="2019-04" db="EMBL/GenBank/DDBJ databases">
        <title>The genome sequence of big-headed turtle.</title>
        <authorList>
            <person name="Gong S."/>
        </authorList>
    </citation>
    <scope>NUCLEOTIDE SEQUENCE [LARGE SCALE GENOMIC DNA]</scope>
    <source>
        <strain evidence="1">DO16091913</strain>
        <tissue evidence="1">Muscle</tissue>
    </source>
</reference>
<dbReference type="AlphaFoldDB" id="A0A4D9EWM1"/>
<dbReference type="Proteomes" id="UP000297703">
    <property type="component" value="Unassembled WGS sequence"/>
</dbReference>
<proteinExistence type="predicted"/>
<protein>
    <submittedName>
        <fullName evidence="1">Kelch repeat and BTB domain-containing protein 5</fullName>
    </submittedName>
</protein>
<organism evidence="1 2">
    <name type="scientific">Platysternon megacephalum</name>
    <name type="common">big-headed turtle</name>
    <dbReference type="NCBI Taxonomy" id="55544"/>
    <lineage>
        <taxon>Eukaryota</taxon>
        <taxon>Metazoa</taxon>
        <taxon>Chordata</taxon>
        <taxon>Craniata</taxon>
        <taxon>Vertebrata</taxon>
        <taxon>Euteleostomi</taxon>
        <taxon>Archelosauria</taxon>
        <taxon>Testudinata</taxon>
        <taxon>Testudines</taxon>
        <taxon>Cryptodira</taxon>
        <taxon>Durocryptodira</taxon>
        <taxon>Testudinoidea</taxon>
        <taxon>Platysternidae</taxon>
        <taxon>Platysternon</taxon>
    </lineage>
</organism>
<dbReference type="EMBL" id="QXTE01000014">
    <property type="protein sequence ID" value="TFK13655.1"/>
    <property type="molecule type" value="Genomic_DNA"/>
</dbReference>
<sequence length="99" mass="10956">MDPGLEFDVTWLQIRSLQWTNSTLTLVTLSPDRSPPLPAPQASLVPSPLLHLPRLCCGESFSSAPPRIQNRLPVWLPTHGLTLSFRIMPEVGFGPAWIS</sequence>
<comment type="caution">
    <text evidence="1">The sequence shown here is derived from an EMBL/GenBank/DDBJ whole genome shotgun (WGS) entry which is preliminary data.</text>
</comment>
<keyword evidence="2" id="KW-1185">Reference proteome</keyword>